<dbReference type="GO" id="GO:0016567">
    <property type="term" value="P:protein ubiquitination"/>
    <property type="evidence" value="ECO:0000318"/>
    <property type="project" value="GO_Central"/>
</dbReference>
<comment type="function">
    <text evidence="1">Component of the 60S subunit of the ribosome.</text>
</comment>
<dbReference type="PROSITE" id="PS50053">
    <property type="entry name" value="UBIQUITIN_2"/>
    <property type="match status" value="1"/>
</dbReference>
<dbReference type="Gramene" id="TraesPARA_EIv1.0_0735870.1">
    <property type="protein sequence ID" value="TraesPARA_EIv1.0_0735870.1.CDS"/>
    <property type="gene ID" value="TraesPARA_EIv1.0_0735870"/>
</dbReference>
<dbReference type="InterPro" id="IPR050158">
    <property type="entry name" value="Ubiquitin_ubiquitin-like"/>
</dbReference>
<dbReference type="Gramene" id="TraesSTA2D03G01251140.1">
    <property type="protein sequence ID" value="TraesSTA2D03G01251140.1"/>
    <property type="gene ID" value="TraesSTA2D03G01251140"/>
</dbReference>
<dbReference type="InterPro" id="IPR011332">
    <property type="entry name" value="Ribosomal_zn-bd"/>
</dbReference>
<dbReference type="EnsemblPlants" id="TraesCS2D02G459200.1">
    <property type="protein sequence ID" value="TraesCS2D02G459200.1"/>
    <property type="gene ID" value="TraesCS2D02G459200"/>
</dbReference>
<keyword evidence="8" id="KW-0832">Ubl conjugation</keyword>
<keyword evidence="10" id="KW-0539">Nucleus</keyword>
<evidence type="ECO:0000256" key="11">
    <source>
        <dbReference type="ARBA" id="ARBA00023274"/>
    </source>
</evidence>
<dbReference type="Gramene" id="TraesSYM2D03G01277980.1">
    <property type="protein sequence ID" value="TraesSYM2D03G01277980.1"/>
    <property type="gene ID" value="TraesSYM2D03G01277980"/>
</dbReference>
<dbReference type="Gramene" id="TraesRN2D0101081900.1">
    <property type="protein sequence ID" value="TraesRN2D0101081900.1"/>
    <property type="gene ID" value="TraesRN2D0101081900"/>
</dbReference>
<dbReference type="STRING" id="4565.A0A2X0SAV6"/>
<dbReference type="Gramene" id="TraesLAC2D03G01213870.1">
    <property type="protein sequence ID" value="TraesLAC2D03G01213870.1"/>
    <property type="gene ID" value="TraesLAC2D03G01213870"/>
</dbReference>
<dbReference type="InterPro" id="IPR038587">
    <property type="entry name" value="Ribosomal_eL40_sf"/>
</dbReference>
<organism evidence="14">
    <name type="scientific">Triticum aestivum</name>
    <name type="common">Wheat</name>
    <dbReference type="NCBI Taxonomy" id="4565"/>
    <lineage>
        <taxon>Eukaryota</taxon>
        <taxon>Viridiplantae</taxon>
        <taxon>Streptophyta</taxon>
        <taxon>Embryophyta</taxon>
        <taxon>Tracheophyta</taxon>
        <taxon>Spermatophyta</taxon>
        <taxon>Magnoliopsida</taxon>
        <taxon>Liliopsida</taxon>
        <taxon>Poales</taxon>
        <taxon>Poaceae</taxon>
        <taxon>BOP clade</taxon>
        <taxon>Pooideae</taxon>
        <taxon>Triticodae</taxon>
        <taxon>Triticeae</taxon>
        <taxon>Triticinae</taxon>
        <taxon>Triticum</taxon>
    </lineage>
</organism>
<evidence type="ECO:0000313" key="14">
    <source>
        <dbReference type="EnsemblPlants" id="TraesCS2D02G459200.1"/>
    </source>
</evidence>
<protein>
    <recommendedName>
        <fullName evidence="13">Ubiquitin-like domain-containing protein</fullName>
    </recommendedName>
</protein>
<dbReference type="GO" id="GO:0006412">
    <property type="term" value="P:translation"/>
    <property type="evidence" value="ECO:0007669"/>
    <property type="project" value="InterPro"/>
</dbReference>
<dbReference type="FunFam" id="3.10.20.90:FF:000160">
    <property type="entry name" value="Polyubiquitin-C"/>
    <property type="match status" value="1"/>
</dbReference>
<keyword evidence="15" id="KW-1185">Reference proteome</keyword>
<comment type="similarity">
    <text evidence="5">In the C-terminal section; belongs to the eukaryotic ribosomal protein eL40 family.</text>
</comment>
<dbReference type="GO" id="GO:0005737">
    <property type="term" value="C:cytoplasm"/>
    <property type="evidence" value="ECO:0000318"/>
    <property type="project" value="GO_Central"/>
</dbReference>
<dbReference type="SMR" id="A0A2X0SAV6"/>
<proteinExistence type="inferred from homology"/>
<dbReference type="Gramene" id="TraesMAC2D03G01260310.1">
    <property type="protein sequence ID" value="TraesMAC2D03G01260310.1"/>
    <property type="gene ID" value="TraesMAC2D03G01260310"/>
</dbReference>
<dbReference type="Gramene" id="TraesARI2D03G01278680.1">
    <property type="protein sequence ID" value="TraesARI2D03G01278680.1"/>
    <property type="gene ID" value="TraesARI2D03G01278680"/>
</dbReference>
<dbReference type="Gene3D" id="3.10.20.90">
    <property type="entry name" value="Phosphatidylinositol 3-kinase Catalytic Subunit, Chain A, domain 1"/>
    <property type="match status" value="1"/>
</dbReference>
<dbReference type="GO" id="GO:0031625">
    <property type="term" value="F:ubiquitin protein ligase binding"/>
    <property type="evidence" value="ECO:0000318"/>
    <property type="project" value="GO_Central"/>
</dbReference>
<evidence type="ECO:0000256" key="1">
    <source>
        <dbReference type="ARBA" id="ARBA00002241"/>
    </source>
</evidence>
<dbReference type="GO" id="GO:0019941">
    <property type="term" value="P:modification-dependent protein catabolic process"/>
    <property type="evidence" value="ECO:0000318"/>
    <property type="project" value="GO_Central"/>
</dbReference>
<evidence type="ECO:0000256" key="10">
    <source>
        <dbReference type="ARBA" id="ARBA00023242"/>
    </source>
</evidence>
<evidence type="ECO:0000256" key="4">
    <source>
        <dbReference type="ARBA" id="ARBA00008373"/>
    </source>
</evidence>
<feature type="domain" description="Ubiquitin-like" evidence="13">
    <location>
        <begin position="1"/>
        <end position="76"/>
    </location>
</feature>
<dbReference type="Gramene" id="TraesJAG2D03G01268070.1">
    <property type="protein sequence ID" value="TraesJAG2D03G01268070.1"/>
    <property type="gene ID" value="TraesJAG2D03G01268070"/>
</dbReference>
<evidence type="ECO:0000256" key="2">
    <source>
        <dbReference type="ARBA" id="ARBA00004123"/>
    </source>
</evidence>
<dbReference type="GO" id="GO:0003735">
    <property type="term" value="F:structural constituent of ribosome"/>
    <property type="evidence" value="ECO:0007669"/>
    <property type="project" value="InterPro"/>
</dbReference>
<dbReference type="AlphaFoldDB" id="A0A2X0SAV6"/>
<comment type="subcellular location">
    <subcellularLocation>
        <location evidence="3">Cytoplasm</location>
    </subcellularLocation>
    <subcellularLocation>
        <location evidence="2">Nucleus</location>
    </subcellularLocation>
</comment>
<dbReference type="SMART" id="SM01377">
    <property type="entry name" value="Ribosomal_L40e"/>
    <property type="match status" value="1"/>
</dbReference>
<name>A0A2X0SAV6_WHEAT</name>
<dbReference type="Gramene" id="TraesCS2D03G1025000.1">
    <property type="protein sequence ID" value="TraesCS2D03G1025000.1.CDS"/>
    <property type="gene ID" value="TraesCS2D03G1025000"/>
</dbReference>
<dbReference type="InterPro" id="IPR001975">
    <property type="entry name" value="Ribosomal_eL40_dom"/>
</dbReference>
<dbReference type="GO" id="GO:0005840">
    <property type="term" value="C:ribosome"/>
    <property type="evidence" value="ECO:0007669"/>
    <property type="project" value="UniProtKB-KW"/>
</dbReference>
<evidence type="ECO:0000256" key="7">
    <source>
        <dbReference type="ARBA" id="ARBA00022499"/>
    </source>
</evidence>
<dbReference type="Gramene" id="TraesJUL2D03G01270280.1">
    <property type="protein sequence ID" value="TraesJUL2D03G01270280.1"/>
    <property type="gene ID" value="TraesJUL2D03G01270280"/>
</dbReference>
<evidence type="ECO:0000256" key="9">
    <source>
        <dbReference type="ARBA" id="ARBA00022980"/>
    </source>
</evidence>
<dbReference type="InterPro" id="IPR029071">
    <property type="entry name" value="Ubiquitin-like_domsf"/>
</dbReference>
<dbReference type="Gene3D" id="4.10.1060.50">
    <property type="match status" value="1"/>
</dbReference>
<evidence type="ECO:0000256" key="8">
    <source>
        <dbReference type="ARBA" id="ARBA00022843"/>
    </source>
</evidence>
<dbReference type="Gramene" id="TraesLDM2D03G01263350.1">
    <property type="protein sequence ID" value="TraesLDM2D03G01263350.1"/>
    <property type="gene ID" value="TraesLDM2D03G01263350"/>
</dbReference>
<dbReference type="SUPFAM" id="SSF57829">
    <property type="entry name" value="Zn-binding ribosomal proteins"/>
    <property type="match status" value="1"/>
</dbReference>
<dbReference type="InterPro" id="IPR019956">
    <property type="entry name" value="Ubiquitin_dom"/>
</dbReference>
<evidence type="ECO:0000256" key="12">
    <source>
        <dbReference type="ARBA" id="ARBA00035124"/>
    </source>
</evidence>
<evidence type="ECO:0000256" key="3">
    <source>
        <dbReference type="ARBA" id="ARBA00004496"/>
    </source>
</evidence>
<dbReference type="GO" id="GO:0005634">
    <property type="term" value="C:nucleus"/>
    <property type="evidence" value="ECO:0000318"/>
    <property type="project" value="GO_Central"/>
</dbReference>
<dbReference type="FunFam" id="4.10.1060.50:FF:000001">
    <property type="entry name" value="ubiquitin-60S ribosomal protein L40"/>
    <property type="match status" value="1"/>
</dbReference>
<dbReference type="OMA" id="KYSAVTC"/>
<evidence type="ECO:0000256" key="6">
    <source>
        <dbReference type="ARBA" id="ARBA00022490"/>
    </source>
</evidence>
<dbReference type="Gramene" id="TraesWEE_scaffold_122382_01G000100.1">
    <property type="protein sequence ID" value="TraesWEE_scaffold_122382_01G000100.1"/>
    <property type="gene ID" value="TraesWEE_scaffold_122382_01G000100"/>
</dbReference>
<evidence type="ECO:0000259" key="13">
    <source>
        <dbReference type="PROSITE" id="PS50053"/>
    </source>
</evidence>
<dbReference type="GeneID" id="123054570"/>
<dbReference type="SMART" id="SM00213">
    <property type="entry name" value="UBQ"/>
    <property type="match status" value="1"/>
</dbReference>
<dbReference type="GO" id="GO:0031386">
    <property type="term" value="F:protein tag activity"/>
    <property type="evidence" value="ECO:0000318"/>
    <property type="project" value="GO_Central"/>
</dbReference>
<dbReference type="Pfam" id="PF01020">
    <property type="entry name" value="Ribosomal_L40e"/>
    <property type="match status" value="1"/>
</dbReference>
<dbReference type="Gramene" id="TraesCLE_scaffold_119669_01G000100.1">
    <property type="protein sequence ID" value="TraesCLE_scaffold_119669_01G000100.1"/>
    <property type="gene ID" value="TraesCLE_scaffold_119669_01G000100"/>
</dbReference>
<keyword evidence="7" id="KW-1017">Isopeptide bond</keyword>
<dbReference type="PROSITE" id="PS00299">
    <property type="entry name" value="UBIQUITIN_1"/>
    <property type="match status" value="1"/>
</dbReference>
<dbReference type="Gramene" id="TraesKAR2D01G0410140.1">
    <property type="protein sequence ID" value="cds.TraesKAR2D01G0410140.1"/>
    <property type="gene ID" value="TraesKAR2D01G0410140"/>
</dbReference>
<dbReference type="Gramene" id="TraesCAD_scaffold_095338_01G000100.1">
    <property type="protein sequence ID" value="TraesCAD_scaffold_095338_01G000100.1"/>
    <property type="gene ID" value="TraesCAD_scaffold_095338_01G000100"/>
</dbReference>
<dbReference type="RefSeq" id="XP_044334298.1">
    <property type="nucleotide sequence ID" value="XM_044478363.1"/>
</dbReference>
<dbReference type="InterPro" id="IPR019954">
    <property type="entry name" value="Ubiquitin_CS"/>
</dbReference>
<dbReference type="Gramene" id="TraesNOR2D03G01278740.1">
    <property type="protein sequence ID" value="TraesNOR2D03G01278740.1"/>
    <property type="gene ID" value="TraesNOR2D03G01278740"/>
</dbReference>
<dbReference type="ExpressionAtlas" id="A0A2X0SAV6">
    <property type="expression patterns" value="baseline and differential"/>
</dbReference>
<reference evidence="14" key="1">
    <citation type="submission" date="2018-08" db="EMBL/GenBank/DDBJ databases">
        <authorList>
            <person name="Rossello M."/>
        </authorList>
    </citation>
    <scope>NUCLEOTIDE SEQUENCE [LARGE SCALE GENOMIC DNA]</scope>
    <source>
        <strain evidence="14">cv. Chinese Spring</strain>
    </source>
</reference>
<keyword evidence="6" id="KW-0963">Cytoplasm</keyword>
<accession>A0A2X0SAV6</accession>
<dbReference type="SUPFAM" id="SSF54236">
    <property type="entry name" value="Ubiquitin-like"/>
    <property type="match status" value="1"/>
</dbReference>
<dbReference type="Gramene" id="TraesROB_scaffold_130625_01G000100.1">
    <property type="protein sequence ID" value="TraesROB_scaffold_130625_01G000100.1"/>
    <property type="gene ID" value="TraesROB_scaffold_130625_01G000100"/>
</dbReference>
<dbReference type="GO" id="GO:1990904">
    <property type="term" value="C:ribonucleoprotein complex"/>
    <property type="evidence" value="ECO:0007669"/>
    <property type="project" value="UniProtKB-KW"/>
</dbReference>
<dbReference type="InterPro" id="IPR000626">
    <property type="entry name" value="Ubiquitin-like_dom"/>
</dbReference>
<comment type="similarity">
    <text evidence="4">In the N-terminal section; belongs to the ubiquitin family.</text>
</comment>
<evidence type="ECO:0000313" key="15">
    <source>
        <dbReference type="Proteomes" id="UP000019116"/>
    </source>
</evidence>
<comment type="subunit">
    <text evidence="12">Part of the 60S ribosomal subunit.</text>
</comment>
<dbReference type="GO" id="GO:0003729">
    <property type="term" value="F:mRNA binding"/>
    <property type="evidence" value="ECO:0007669"/>
    <property type="project" value="UniProtKB-ARBA"/>
</dbReference>
<gene>
    <name evidence="14" type="primary">LOC123054570</name>
</gene>
<evidence type="ECO:0000256" key="5">
    <source>
        <dbReference type="ARBA" id="ARBA00010570"/>
    </source>
</evidence>
<dbReference type="Gramene" id="TraesCS2D02G459200.1">
    <property type="protein sequence ID" value="TraesCS2D02G459200.1"/>
    <property type="gene ID" value="TraesCS2D02G459200"/>
</dbReference>
<dbReference type="Proteomes" id="UP000019116">
    <property type="component" value="Chromosome 2D"/>
</dbReference>
<dbReference type="PRINTS" id="PR00348">
    <property type="entry name" value="UBIQUITIN"/>
</dbReference>
<sequence>MQIFVKTPTGKTITVEVESGGAVDSLKAKIHEKEGIQPDQQRLIFAGKQLGDGRTLADYNVKKESTLHLVLGLAGGDKGSCYPPKMEPNLLALALKYRQHRLVCRKCYARLPLRSANCRKKKCGHSNEIRPKEKLRYH</sequence>
<dbReference type="OrthoDB" id="1649877at2759"/>
<dbReference type="Pfam" id="PF00240">
    <property type="entry name" value="ubiquitin"/>
    <property type="match status" value="1"/>
</dbReference>
<keyword evidence="11" id="KW-0687">Ribonucleoprotein</keyword>
<dbReference type="PANTHER" id="PTHR10666">
    <property type="entry name" value="UBIQUITIN"/>
    <property type="match status" value="1"/>
</dbReference>
<keyword evidence="9" id="KW-0689">Ribosomal protein</keyword>
<reference evidence="14" key="2">
    <citation type="submission" date="2018-10" db="UniProtKB">
        <authorList>
            <consortium name="EnsemblPlants"/>
        </authorList>
    </citation>
    <scope>IDENTIFICATION</scope>
</reference>